<dbReference type="GO" id="GO:0008270">
    <property type="term" value="F:zinc ion binding"/>
    <property type="evidence" value="ECO:0007669"/>
    <property type="project" value="UniProtKB-KW"/>
</dbReference>
<feature type="compositionally biased region" description="Basic and acidic residues" evidence="9">
    <location>
        <begin position="1326"/>
        <end position="1339"/>
    </location>
</feature>
<evidence type="ECO:0000256" key="8">
    <source>
        <dbReference type="PROSITE-ProRule" id="PRU01161"/>
    </source>
</evidence>
<evidence type="ECO:0000313" key="13">
    <source>
        <dbReference type="Proteomes" id="UP001301958"/>
    </source>
</evidence>
<dbReference type="GO" id="GO:0047499">
    <property type="term" value="F:calcium-independent phospholipase A2 activity"/>
    <property type="evidence" value="ECO:0007669"/>
    <property type="project" value="TreeGrafter"/>
</dbReference>
<evidence type="ECO:0000256" key="9">
    <source>
        <dbReference type="SAM" id="MobiDB-lite"/>
    </source>
</evidence>
<comment type="caution">
    <text evidence="12">The sequence shown here is derived from an EMBL/GenBank/DDBJ whole genome shotgun (WGS) entry which is preliminary data.</text>
</comment>
<keyword evidence="6 8" id="KW-0443">Lipid metabolism</keyword>
<feature type="domain" description="RING-type" evidence="10">
    <location>
        <begin position="649"/>
        <end position="691"/>
    </location>
</feature>
<name>A0AAN6YRQ4_9PEZI</name>
<dbReference type="InterPro" id="IPR027417">
    <property type="entry name" value="P-loop_NTPase"/>
</dbReference>
<proteinExistence type="predicted"/>
<gene>
    <name evidence="12" type="ORF">QBC38DRAFT_374536</name>
</gene>
<keyword evidence="1" id="KW-0479">Metal-binding</keyword>
<dbReference type="Proteomes" id="UP001301958">
    <property type="component" value="Unassembled WGS sequence"/>
</dbReference>
<dbReference type="Pfam" id="PF01734">
    <property type="entry name" value="Patatin"/>
    <property type="match status" value="1"/>
</dbReference>
<evidence type="ECO:0000256" key="6">
    <source>
        <dbReference type="ARBA" id="ARBA00023098"/>
    </source>
</evidence>
<feature type="compositionally biased region" description="Polar residues" evidence="9">
    <location>
        <begin position="1314"/>
        <end position="1323"/>
    </location>
</feature>
<dbReference type="InterPro" id="IPR016035">
    <property type="entry name" value="Acyl_Trfase/lysoPLipase"/>
</dbReference>
<keyword evidence="4" id="KW-0862">Zinc</keyword>
<dbReference type="Gene3D" id="3.40.1090.10">
    <property type="entry name" value="Cytosolic phospholipase A2 catalytic domain"/>
    <property type="match status" value="1"/>
</dbReference>
<feature type="active site" description="Proton acceptor" evidence="8">
    <location>
        <position position="912"/>
    </location>
</feature>
<feature type="short sequence motif" description="GXSXG" evidence="8">
    <location>
        <begin position="755"/>
        <end position="759"/>
    </location>
</feature>
<evidence type="ECO:0000256" key="7">
    <source>
        <dbReference type="PROSITE-ProRule" id="PRU00175"/>
    </source>
</evidence>
<dbReference type="GO" id="GO:0016020">
    <property type="term" value="C:membrane"/>
    <property type="evidence" value="ECO:0007669"/>
    <property type="project" value="TreeGrafter"/>
</dbReference>
<evidence type="ECO:0000256" key="1">
    <source>
        <dbReference type="ARBA" id="ARBA00022723"/>
    </source>
</evidence>
<evidence type="ECO:0000256" key="3">
    <source>
        <dbReference type="ARBA" id="ARBA00022801"/>
    </source>
</evidence>
<dbReference type="GO" id="GO:0019369">
    <property type="term" value="P:arachidonate metabolic process"/>
    <property type="evidence" value="ECO:0007669"/>
    <property type="project" value="TreeGrafter"/>
</dbReference>
<dbReference type="PROSITE" id="PS00518">
    <property type="entry name" value="ZF_RING_1"/>
    <property type="match status" value="1"/>
</dbReference>
<feature type="region of interest" description="Disordered" evidence="9">
    <location>
        <begin position="1277"/>
        <end position="1339"/>
    </location>
</feature>
<dbReference type="GO" id="GO:0016042">
    <property type="term" value="P:lipid catabolic process"/>
    <property type="evidence" value="ECO:0007669"/>
    <property type="project" value="UniProtKB-UniRule"/>
</dbReference>
<keyword evidence="5 8" id="KW-0442">Lipid degradation</keyword>
<evidence type="ECO:0000256" key="4">
    <source>
        <dbReference type="ARBA" id="ARBA00022833"/>
    </source>
</evidence>
<evidence type="ECO:0000313" key="12">
    <source>
        <dbReference type="EMBL" id="KAK4222710.1"/>
    </source>
</evidence>
<feature type="compositionally biased region" description="Basic and acidic residues" evidence="9">
    <location>
        <begin position="1277"/>
        <end position="1288"/>
    </location>
</feature>
<accession>A0AAN6YRQ4</accession>
<keyword evidence="13" id="KW-1185">Reference proteome</keyword>
<dbReference type="PANTHER" id="PTHR24185:SF1">
    <property type="entry name" value="CALCIUM-INDEPENDENT PHOSPHOLIPASE A2-GAMMA"/>
    <property type="match status" value="1"/>
</dbReference>
<feature type="region of interest" description="Disordered" evidence="9">
    <location>
        <begin position="1227"/>
        <end position="1247"/>
    </location>
</feature>
<evidence type="ECO:0000259" key="10">
    <source>
        <dbReference type="PROSITE" id="PS50089"/>
    </source>
</evidence>
<feature type="active site" description="Nucleophile" evidence="8">
    <location>
        <position position="757"/>
    </location>
</feature>
<dbReference type="InterPro" id="IPR001841">
    <property type="entry name" value="Znf_RING"/>
</dbReference>
<keyword evidence="3 8" id="KW-0378">Hydrolase</keyword>
<dbReference type="CDD" id="cd07199">
    <property type="entry name" value="Pat17_PNPLA8_PNPLA9_like"/>
    <property type="match status" value="1"/>
</dbReference>
<reference evidence="12" key="2">
    <citation type="submission" date="2023-05" db="EMBL/GenBank/DDBJ databases">
        <authorList>
            <consortium name="Lawrence Berkeley National Laboratory"/>
            <person name="Steindorff A."/>
            <person name="Hensen N."/>
            <person name="Bonometti L."/>
            <person name="Westerberg I."/>
            <person name="Brannstrom I.O."/>
            <person name="Guillou S."/>
            <person name="Cros-Aarteil S."/>
            <person name="Calhoun S."/>
            <person name="Haridas S."/>
            <person name="Kuo A."/>
            <person name="Mondo S."/>
            <person name="Pangilinan J."/>
            <person name="Riley R."/>
            <person name="Labutti K."/>
            <person name="Andreopoulos B."/>
            <person name="Lipzen A."/>
            <person name="Chen C."/>
            <person name="Yanf M."/>
            <person name="Daum C."/>
            <person name="Ng V."/>
            <person name="Clum A."/>
            <person name="Ohm R."/>
            <person name="Martin F."/>
            <person name="Silar P."/>
            <person name="Natvig D."/>
            <person name="Lalanne C."/>
            <person name="Gautier V."/>
            <person name="Ament-Velasquez S.L."/>
            <person name="Kruys A."/>
            <person name="Hutchinson M.I."/>
            <person name="Powell A.J."/>
            <person name="Barry K."/>
            <person name="Miller A.N."/>
            <person name="Grigoriev I.V."/>
            <person name="Debuchy R."/>
            <person name="Gladieux P."/>
            <person name="Thoren M.H."/>
            <person name="Johannesson H."/>
        </authorList>
    </citation>
    <scope>NUCLEOTIDE SEQUENCE</scope>
    <source>
        <strain evidence="12">CBS 990.96</strain>
    </source>
</reference>
<reference evidence="12" key="1">
    <citation type="journal article" date="2023" name="Mol. Phylogenet. Evol.">
        <title>Genome-scale phylogeny and comparative genomics of the fungal order Sordariales.</title>
        <authorList>
            <person name="Hensen N."/>
            <person name="Bonometti L."/>
            <person name="Westerberg I."/>
            <person name="Brannstrom I.O."/>
            <person name="Guillou S."/>
            <person name="Cros-Aarteil S."/>
            <person name="Calhoun S."/>
            <person name="Haridas S."/>
            <person name="Kuo A."/>
            <person name="Mondo S."/>
            <person name="Pangilinan J."/>
            <person name="Riley R."/>
            <person name="LaButti K."/>
            <person name="Andreopoulos B."/>
            <person name="Lipzen A."/>
            <person name="Chen C."/>
            <person name="Yan M."/>
            <person name="Daum C."/>
            <person name="Ng V."/>
            <person name="Clum A."/>
            <person name="Steindorff A."/>
            <person name="Ohm R.A."/>
            <person name="Martin F."/>
            <person name="Silar P."/>
            <person name="Natvig D.O."/>
            <person name="Lalanne C."/>
            <person name="Gautier V."/>
            <person name="Ament-Velasquez S.L."/>
            <person name="Kruys A."/>
            <person name="Hutchinson M.I."/>
            <person name="Powell A.J."/>
            <person name="Barry K."/>
            <person name="Miller A.N."/>
            <person name="Grigoriev I.V."/>
            <person name="Debuchy R."/>
            <person name="Gladieux P."/>
            <person name="Hiltunen Thoren M."/>
            <person name="Johannesson H."/>
        </authorList>
    </citation>
    <scope>NUCLEOTIDE SEQUENCE</scope>
    <source>
        <strain evidence="12">CBS 990.96</strain>
    </source>
</reference>
<dbReference type="InterPro" id="IPR017907">
    <property type="entry name" value="Znf_RING_CS"/>
</dbReference>
<feature type="short sequence motif" description="GXGXXG" evidence="8">
    <location>
        <begin position="721"/>
        <end position="726"/>
    </location>
</feature>
<keyword evidence="2 7" id="KW-0863">Zinc-finger</keyword>
<organism evidence="12 13">
    <name type="scientific">Podospora fimiseda</name>
    <dbReference type="NCBI Taxonomy" id="252190"/>
    <lineage>
        <taxon>Eukaryota</taxon>
        <taxon>Fungi</taxon>
        <taxon>Dikarya</taxon>
        <taxon>Ascomycota</taxon>
        <taxon>Pezizomycotina</taxon>
        <taxon>Sordariomycetes</taxon>
        <taxon>Sordariomycetidae</taxon>
        <taxon>Sordariales</taxon>
        <taxon>Podosporaceae</taxon>
        <taxon>Podospora</taxon>
    </lineage>
</organism>
<dbReference type="PANTHER" id="PTHR24185">
    <property type="entry name" value="CALCIUM-INDEPENDENT PHOSPHOLIPASE A2-GAMMA"/>
    <property type="match status" value="1"/>
</dbReference>
<dbReference type="EMBL" id="MU865457">
    <property type="protein sequence ID" value="KAK4222710.1"/>
    <property type="molecule type" value="Genomic_DNA"/>
</dbReference>
<dbReference type="InterPro" id="IPR002641">
    <property type="entry name" value="PNPLA_dom"/>
</dbReference>
<evidence type="ECO:0000259" key="11">
    <source>
        <dbReference type="PROSITE" id="PS51635"/>
    </source>
</evidence>
<dbReference type="GO" id="GO:0046486">
    <property type="term" value="P:glycerolipid metabolic process"/>
    <property type="evidence" value="ECO:0007669"/>
    <property type="project" value="UniProtKB-ARBA"/>
</dbReference>
<feature type="short sequence motif" description="DGA/G" evidence="8">
    <location>
        <begin position="912"/>
        <end position="914"/>
    </location>
</feature>
<protein>
    <recommendedName>
        <fullName evidence="14">PNPLA domain-containing protein</fullName>
    </recommendedName>
</protein>
<dbReference type="SUPFAM" id="SSF52540">
    <property type="entry name" value="P-loop containing nucleoside triphosphate hydrolases"/>
    <property type="match status" value="1"/>
</dbReference>
<sequence>MSGPPCAVCRTQAKTWICAQCSGYTFCVNCWTSQLPHRPDAPVVPGCDPHEKVNHEVFNRQKRVFNQSLTHEDQEKLHDADIDTTWFGVVKEGKQPRLRHHNRLIDIMRESQTGQYDDRFPHLVSFVGQTGAGKSTVIRLLIEHAQAHTETQPRYRPGIFPVPVTGLVNDNIPTTGDVHLYSDPATYSSEFPVLYADCEGLSGGEKTPLAVKYKEKRELERIKSKTHTSLPARVRKSFPKTKLLAWADKPETQTREFCVKELYPRVLYTFSDVIVFVLREVKTFQSKVLPNLVQWAYSSIDQSVNQPTLPHIVIVINATDGSIDEKQWDPKVATEKLLDDYKDSIQEVTKLQNIVASLGSIGRKISSTRQLLEFYYASITVVRIPTKGRYQLIEDQVGKLHHQIQQKCDQSSAHKRSARMLLNAEMMQQYVNSAYDHFSRRLDEPFDFIKEALRHTPIPKDFGGHILNLILAIYQDGLAYDTNNVLPSDMLLSLSRPIACCVMLAAAREHMHGTYKTLLHHVFYKPLHETFDEFQNKWLRCAFISTEGNVTCCNAKNSHEKGHQARSGKIIERGPYLSPFSRTVEFTFDIWMQRIEAELDNLRKHLNTYAADAPERALVSRLHREESRTFYRDWFGPAFRPDFSNYSTCFACVRNIPKNILPCGHALCKACIQSFGSTQDGSVYELEQCPLNPMNEYWADQPARIRFKPKGAGIRVLSLDGGGVRGIVELTILEAIEKELEGLIPVQEFFDLIVGTSTGGIIALGLGVAKWPVATCIDKFLQLSTQAFTSRPLKFMAAFSHKSYYKATPFEEALRVEFGEDRALFGGSVRAHEERSDIKVAVTSTSAAENKPVIMTNYNTAGAEREECPYRFLSPQRSGTEMKVWEAARATSAAPLYFKSYTKPETGIAYTDGAIHYNCPVWVAHHERQFLWPEVRGWSPDIVLSLGTGQSSKPTTPEKEELKAQEIHNERRKSHGIRYMWRTAYSILDSQINCEKAWRDYCSKSWSHIGYSSGEREKRRGHSAWQELQRRRMRIDVQFPAERPTLDDVKKLKDIRRQALISVETNTDIKEIAHRLIASSFYFELERGFPFEGEMGQFISRGTIRCRFETGSSNIKGLGELLKNFVKGDFKPYFLLQENYGAEQFVSVWEPSYFPIELPTINEMREKGKFETEVIKVRSATKYSITRISLRLREANYPGLSDPHLSISGFPRELLAQSTVKSLPVSPHEEHVSHAPRRSTGGNSTGSIGTLNLEGGLKRLGSWFSWNTATTIVGGARGDHASEKRASSDNDIGEEMKSAMLSSRAESRPHSRTEMTPTISNSADEFYGRERSRRHSFEG</sequence>
<dbReference type="PROSITE" id="PS50089">
    <property type="entry name" value="ZF_RING_2"/>
    <property type="match status" value="1"/>
</dbReference>
<feature type="domain" description="PNPLA" evidence="11">
    <location>
        <begin position="717"/>
        <end position="925"/>
    </location>
</feature>
<dbReference type="SUPFAM" id="SSF52151">
    <property type="entry name" value="FabD/lysophospholipase-like"/>
    <property type="match status" value="1"/>
</dbReference>
<evidence type="ECO:0008006" key="14">
    <source>
        <dbReference type="Google" id="ProtNLM"/>
    </source>
</evidence>
<evidence type="ECO:0000256" key="5">
    <source>
        <dbReference type="ARBA" id="ARBA00022963"/>
    </source>
</evidence>
<evidence type="ECO:0000256" key="2">
    <source>
        <dbReference type="ARBA" id="ARBA00022771"/>
    </source>
</evidence>
<dbReference type="PROSITE" id="PS51635">
    <property type="entry name" value="PNPLA"/>
    <property type="match status" value="1"/>
</dbReference>